<name>A0AAV3UQ25_9EURY</name>
<dbReference type="Proteomes" id="UP001501729">
    <property type="component" value="Unassembled WGS sequence"/>
</dbReference>
<dbReference type="GeneID" id="68617082"/>
<evidence type="ECO:0008006" key="3">
    <source>
        <dbReference type="Google" id="ProtNLM"/>
    </source>
</evidence>
<dbReference type="Pfam" id="PF19102">
    <property type="entry name" value="DUF5789"/>
    <property type="match status" value="1"/>
</dbReference>
<dbReference type="AlphaFoldDB" id="A0AAV3UQ25"/>
<evidence type="ECO:0000313" key="2">
    <source>
        <dbReference type="Proteomes" id="UP001501729"/>
    </source>
</evidence>
<dbReference type="InterPro" id="IPR043899">
    <property type="entry name" value="DUF5789"/>
</dbReference>
<organism evidence="1 2">
    <name type="scientific">Haladaptatus pallidirubidus</name>
    <dbReference type="NCBI Taxonomy" id="1008152"/>
    <lineage>
        <taxon>Archaea</taxon>
        <taxon>Methanobacteriati</taxon>
        <taxon>Methanobacteriota</taxon>
        <taxon>Stenosarchaea group</taxon>
        <taxon>Halobacteria</taxon>
        <taxon>Halobacteriales</taxon>
        <taxon>Haladaptataceae</taxon>
        <taxon>Haladaptatus</taxon>
    </lineage>
</organism>
<dbReference type="EMBL" id="BAABKX010000024">
    <property type="protein sequence ID" value="GAA5062790.1"/>
    <property type="molecule type" value="Genomic_DNA"/>
</dbReference>
<gene>
    <name evidence="1" type="ORF">GCM10025751_50510</name>
</gene>
<keyword evidence="2" id="KW-1185">Reference proteome</keyword>
<proteinExistence type="predicted"/>
<sequence length="84" mass="9258">MSDDPLSIEERAQGGELGDFDEILEGQDYPVTLDELVAAYGDYEVESSGGTQSIEEVLNSVDKKTYDSAGEVRNDVLNQLNREK</sequence>
<comment type="caution">
    <text evidence="1">The sequence shown here is derived from an EMBL/GenBank/DDBJ whole genome shotgun (WGS) entry which is preliminary data.</text>
</comment>
<protein>
    <recommendedName>
        <fullName evidence="3">DUF2795 domain-containing protein</fullName>
    </recommendedName>
</protein>
<reference evidence="1 2" key="1">
    <citation type="journal article" date="2019" name="Int. J. Syst. Evol. Microbiol.">
        <title>The Global Catalogue of Microorganisms (GCM) 10K type strain sequencing project: providing services to taxonomists for standard genome sequencing and annotation.</title>
        <authorList>
            <consortium name="The Broad Institute Genomics Platform"/>
            <consortium name="The Broad Institute Genome Sequencing Center for Infectious Disease"/>
            <person name="Wu L."/>
            <person name="Ma J."/>
        </authorList>
    </citation>
    <scope>NUCLEOTIDE SEQUENCE [LARGE SCALE GENOMIC DNA]</scope>
    <source>
        <strain evidence="1 2">JCM 17504</strain>
    </source>
</reference>
<dbReference type="RefSeq" id="WP_227778613.1">
    <property type="nucleotide sequence ID" value="NZ_BAABKX010000024.1"/>
</dbReference>
<accession>A0AAV3UQ25</accession>
<evidence type="ECO:0000313" key="1">
    <source>
        <dbReference type="EMBL" id="GAA5062790.1"/>
    </source>
</evidence>